<keyword evidence="2" id="KW-0067">ATP-binding</keyword>
<dbReference type="EC" id="6.3.3.3" evidence="2"/>
<evidence type="ECO:0000313" key="3">
    <source>
        <dbReference type="EMBL" id="MBF8178087.1"/>
    </source>
</evidence>
<feature type="binding site" evidence="2">
    <location>
        <begin position="211"/>
        <end position="213"/>
    </location>
    <ligand>
        <name>ATP</name>
        <dbReference type="ChEBI" id="CHEBI:30616"/>
    </ligand>
</feature>
<dbReference type="GO" id="GO:0004141">
    <property type="term" value="F:dethiobiotin synthase activity"/>
    <property type="evidence" value="ECO:0007669"/>
    <property type="project" value="UniProtKB-EC"/>
</dbReference>
<dbReference type="InterPro" id="IPR004472">
    <property type="entry name" value="DTB_synth_BioD"/>
</dbReference>
<keyword evidence="4" id="KW-1185">Reference proteome</keyword>
<dbReference type="Gene3D" id="3.40.50.300">
    <property type="entry name" value="P-loop containing nucleotide triphosphate hydrolases"/>
    <property type="match status" value="1"/>
</dbReference>
<feature type="binding site" evidence="2">
    <location>
        <begin position="122"/>
        <end position="125"/>
    </location>
    <ligand>
        <name>ATP</name>
        <dbReference type="ChEBI" id="CHEBI:30616"/>
    </ligand>
</feature>
<comment type="similarity">
    <text evidence="2">Belongs to the dethiobiotin synthetase family.</text>
</comment>
<dbReference type="HAMAP" id="MF_00336">
    <property type="entry name" value="BioD"/>
    <property type="match status" value="1"/>
</dbReference>
<comment type="function">
    <text evidence="2">Catalyzes a mechanistically unusual reaction, the ATP-dependent insertion of CO2 between the N7 and N8 nitrogen atoms of 7,8-diaminopelargonic acid (DAPA, also called 7,8-diammoniononanoate) to form a ureido ring.</text>
</comment>
<evidence type="ECO:0000256" key="1">
    <source>
        <dbReference type="ARBA" id="ARBA00022756"/>
    </source>
</evidence>
<dbReference type="RefSeq" id="WP_195875588.1">
    <property type="nucleotide sequence ID" value="NZ_JADOEL010000007.1"/>
</dbReference>
<keyword evidence="2" id="KW-0460">Magnesium</keyword>
<keyword evidence="2 3" id="KW-0436">Ligase</keyword>
<feature type="binding site" evidence="2">
    <location>
        <position position="61"/>
    </location>
    <ligand>
        <name>ATP</name>
        <dbReference type="ChEBI" id="CHEBI:30616"/>
    </ligand>
</feature>
<dbReference type="PANTHER" id="PTHR43210:SF5">
    <property type="entry name" value="DETHIOBIOTIN SYNTHETASE"/>
    <property type="match status" value="1"/>
</dbReference>
<comment type="caution">
    <text evidence="2">Lacks conserved residue(s) required for the propagation of feature annotation.</text>
</comment>
<protein>
    <recommendedName>
        <fullName evidence="2">ATP-dependent dethiobiotin synthetase BioD</fullName>
        <ecNumber evidence="2">6.3.3.3</ecNumber>
    </recommendedName>
    <alternativeName>
        <fullName evidence="2">DTB synthetase</fullName>
        <shortName evidence="2">DTBS</shortName>
    </alternativeName>
    <alternativeName>
        <fullName evidence="2">Dethiobiotin synthase</fullName>
    </alternativeName>
</protein>
<sequence>MAATFNCFVTGTDTEIGKTMISTALLHALVQQGVRAAAIKSVAAGATPIQTSEGQVWHNDDADALAQAANVVLPRELATPYLLSEACAPHVSAELQGVAIDIAHIKSCYAQVREMADAVVVEGVGGFRVPLSDHADTADLAQELALPVIMVVGLRLGCLNHALLTADAIAARGLKLVGWVANTVDAAMPFAEDNVEALRARLSAPLLGCVPRLPAPLPAAAASYLDFSCLPNWPRA</sequence>
<comment type="subunit">
    <text evidence="2">Homodimer.</text>
</comment>
<feature type="active site" evidence="2">
    <location>
        <position position="40"/>
    </location>
</feature>
<dbReference type="SUPFAM" id="SSF52540">
    <property type="entry name" value="P-loop containing nucleoside triphosphate hydrolases"/>
    <property type="match status" value="1"/>
</dbReference>
<name>A0ABS0ETC5_9BURK</name>
<organism evidence="3 4">
    <name type="scientific">Herminiimonas contaminans</name>
    <dbReference type="NCBI Taxonomy" id="1111140"/>
    <lineage>
        <taxon>Bacteria</taxon>
        <taxon>Pseudomonadati</taxon>
        <taxon>Pseudomonadota</taxon>
        <taxon>Betaproteobacteria</taxon>
        <taxon>Burkholderiales</taxon>
        <taxon>Oxalobacteraceae</taxon>
        <taxon>Herminiimonas</taxon>
    </lineage>
</organism>
<evidence type="ECO:0000256" key="2">
    <source>
        <dbReference type="HAMAP-Rule" id="MF_00336"/>
    </source>
</evidence>
<gene>
    <name evidence="2 3" type="primary">bioD</name>
    <name evidence="3" type="ORF">IXC47_10375</name>
</gene>
<reference evidence="3 4" key="1">
    <citation type="submission" date="2020-11" db="EMBL/GenBank/DDBJ databases">
        <title>WGS of Herminiimonas contaminans strain Marseille-Q4544 isolated from planarians Schmidtea mediterranea.</title>
        <authorList>
            <person name="Kangale L."/>
        </authorList>
    </citation>
    <scope>NUCLEOTIDE SEQUENCE [LARGE SCALE GENOMIC DNA]</scope>
    <source>
        <strain evidence="3 4">Marseille-Q4544</strain>
    </source>
</reference>
<dbReference type="PANTHER" id="PTHR43210">
    <property type="entry name" value="DETHIOBIOTIN SYNTHETASE"/>
    <property type="match status" value="1"/>
</dbReference>
<dbReference type="CDD" id="cd03109">
    <property type="entry name" value="DTBS"/>
    <property type="match status" value="1"/>
</dbReference>
<evidence type="ECO:0000313" key="4">
    <source>
        <dbReference type="Proteomes" id="UP000657372"/>
    </source>
</evidence>
<feature type="binding site" evidence="2">
    <location>
        <position position="122"/>
    </location>
    <ligand>
        <name>Mg(2+)</name>
        <dbReference type="ChEBI" id="CHEBI:18420"/>
    </ligand>
</feature>
<comment type="catalytic activity">
    <reaction evidence="2">
        <text>(7R,8S)-7,8-diammoniononanoate + CO2 + ATP = (4R,5S)-dethiobiotin + ADP + phosphate + 3 H(+)</text>
        <dbReference type="Rhea" id="RHEA:15805"/>
        <dbReference type="ChEBI" id="CHEBI:15378"/>
        <dbReference type="ChEBI" id="CHEBI:16526"/>
        <dbReference type="ChEBI" id="CHEBI:30616"/>
        <dbReference type="ChEBI" id="CHEBI:43474"/>
        <dbReference type="ChEBI" id="CHEBI:149469"/>
        <dbReference type="ChEBI" id="CHEBI:149473"/>
        <dbReference type="ChEBI" id="CHEBI:456216"/>
        <dbReference type="EC" id="6.3.3.3"/>
    </reaction>
</comment>
<keyword evidence="2" id="KW-0547">Nucleotide-binding</keyword>
<feature type="binding site" evidence="2">
    <location>
        <position position="61"/>
    </location>
    <ligand>
        <name>Mg(2+)</name>
        <dbReference type="ChEBI" id="CHEBI:18420"/>
    </ligand>
</feature>
<feature type="binding site" evidence="2">
    <location>
        <position position="19"/>
    </location>
    <ligand>
        <name>Mg(2+)</name>
        <dbReference type="ChEBI" id="CHEBI:18420"/>
    </ligand>
</feature>
<keyword evidence="2" id="KW-0479">Metal-binding</keyword>
<accession>A0ABS0ETC5</accession>
<keyword evidence="2" id="KW-0963">Cytoplasm</keyword>
<proteinExistence type="inferred from homology"/>
<dbReference type="EMBL" id="JADOEL010000007">
    <property type="protein sequence ID" value="MBF8178087.1"/>
    <property type="molecule type" value="Genomic_DNA"/>
</dbReference>
<comment type="cofactor">
    <cofactor evidence="2">
        <name>Mg(2+)</name>
        <dbReference type="ChEBI" id="CHEBI:18420"/>
    </cofactor>
</comment>
<feature type="binding site" evidence="2">
    <location>
        <begin position="182"/>
        <end position="183"/>
    </location>
    <ligand>
        <name>ATP</name>
        <dbReference type="ChEBI" id="CHEBI:30616"/>
    </ligand>
</feature>
<dbReference type="InterPro" id="IPR027417">
    <property type="entry name" value="P-loop_NTPase"/>
</dbReference>
<comment type="caution">
    <text evidence="3">The sequence shown here is derived from an EMBL/GenBank/DDBJ whole genome shotgun (WGS) entry which is preliminary data.</text>
</comment>
<comment type="subcellular location">
    <subcellularLocation>
        <location evidence="2">Cytoplasm</location>
    </subcellularLocation>
</comment>
<dbReference type="Proteomes" id="UP000657372">
    <property type="component" value="Unassembled WGS sequence"/>
</dbReference>
<dbReference type="PIRSF" id="PIRSF006755">
    <property type="entry name" value="DTB_synth"/>
    <property type="match status" value="1"/>
</dbReference>
<comment type="pathway">
    <text evidence="2">Cofactor biosynthesis; biotin biosynthesis; biotin from 7,8-diaminononanoate: step 1/2.</text>
</comment>
<keyword evidence="1 2" id="KW-0093">Biotin biosynthesis</keyword>
<dbReference type="NCBIfam" id="TIGR00347">
    <property type="entry name" value="bioD"/>
    <property type="match status" value="1"/>
</dbReference>
<dbReference type="Pfam" id="PF13500">
    <property type="entry name" value="AAA_26"/>
    <property type="match status" value="1"/>
</dbReference>